<evidence type="ECO:0000256" key="5">
    <source>
        <dbReference type="ARBA" id="ARBA00022824"/>
    </source>
</evidence>
<feature type="transmembrane region" description="Helical" evidence="9">
    <location>
        <begin position="278"/>
        <end position="301"/>
    </location>
</feature>
<comment type="similarity">
    <text evidence="3 9">Belongs to the RFT1 family.</text>
</comment>
<feature type="transmembrane region" description="Helical" evidence="9">
    <location>
        <begin position="407"/>
        <end position="425"/>
    </location>
</feature>
<evidence type="ECO:0000256" key="9">
    <source>
        <dbReference type="RuleBase" id="RU365067"/>
    </source>
</evidence>
<dbReference type="InterPro" id="IPR007594">
    <property type="entry name" value="RFT1"/>
</dbReference>
<comment type="caution">
    <text evidence="11">The sequence shown here is derived from an EMBL/GenBank/DDBJ whole genome shotgun (WGS) entry which is preliminary data.</text>
</comment>
<evidence type="ECO:0000256" key="3">
    <source>
        <dbReference type="ARBA" id="ARBA00010288"/>
    </source>
</evidence>
<feature type="transmembrane region" description="Helical" evidence="9">
    <location>
        <begin position="570"/>
        <end position="587"/>
    </location>
</feature>
<dbReference type="GO" id="GO:0034203">
    <property type="term" value="P:glycolipid translocation"/>
    <property type="evidence" value="ECO:0007669"/>
    <property type="project" value="TreeGrafter"/>
</dbReference>
<proteinExistence type="inferred from homology"/>
<dbReference type="Proteomes" id="UP001487740">
    <property type="component" value="Unassembled WGS sequence"/>
</dbReference>
<dbReference type="GO" id="GO:0005789">
    <property type="term" value="C:endoplasmic reticulum membrane"/>
    <property type="evidence" value="ECO:0007669"/>
    <property type="project" value="UniProtKB-SubCell"/>
</dbReference>
<feature type="transmembrane region" description="Helical" evidence="9">
    <location>
        <begin position="321"/>
        <end position="354"/>
    </location>
</feature>
<accession>A0AAW0T545</accession>
<dbReference type="AlphaFoldDB" id="A0AAW0T545"/>
<comment type="caution">
    <text evidence="9">Lacks conserved residue(s) required for the propagation of feature annotation.</text>
</comment>
<feature type="transmembrane region" description="Helical" evidence="9">
    <location>
        <begin position="63"/>
        <end position="84"/>
    </location>
</feature>
<feature type="transmembrane region" description="Helical" evidence="9">
    <location>
        <begin position="375"/>
        <end position="395"/>
    </location>
</feature>
<feature type="domain" description="TM2" evidence="10">
    <location>
        <begin position="569"/>
        <end position="617"/>
    </location>
</feature>
<evidence type="ECO:0000256" key="1">
    <source>
        <dbReference type="ARBA" id="ARBA00004477"/>
    </source>
</evidence>
<comment type="subcellular location">
    <subcellularLocation>
        <location evidence="1 9">Endoplasmic reticulum membrane</location>
        <topology evidence="1 9">Multi-pass membrane protein</topology>
    </subcellularLocation>
</comment>
<dbReference type="GO" id="GO:0006488">
    <property type="term" value="P:dolichol-linked oligosaccharide biosynthetic process"/>
    <property type="evidence" value="ECO:0007669"/>
    <property type="project" value="InterPro"/>
</dbReference>
<dbReference type="InterPro" id="IPR007829">
    <property type="entry name" value="TM2"/>
</dbReference>
<keyword evidence="4 9" id="KW-0812">Transmembrane</keyword>
<feature type="transmembrane region" description="Helical" evidence="9">
    <location>
        <begin position="36"/>
        <end position="57"/>
    </location>
</feature>
<dbReference type="EMBL" id="JARAKH010000039">
    <property type="protein sequence ID" value="KAK8382705.1"/>
    <property type="molecule type" value="Genomic_DNA"/>
</dbReference>
<feature type="transmembrane region" description="Helical" evidence="9">
    <location>
        <begin position="96"/>
        <end position="115"/>
    </location>
</feature>
<evidence type="ECO:0000313" key="12">
    <source>
        <dbReference type="Proteomes" id="UP001487740"/>
    </source>
</evidence>
<evidence type="ECO:0000256" key="7">
    <source>
        <dbReference type="ARBA" id="ARBA00023136"/>
    </source>
</evidence>
<dbReference type="PANTHER" id="PTHR13117">
    <property type="entry name" value="ENDOPLASMIC RETICULUM MULTISPAN TRANSMEMBRANE PROTEIN-RELATED"/>
    <property type="match status" value="1"/>
</dbReference>
<evidence type="ECO:0000259" key="10">
    <source>
        <dbReference type="Pfam" id="PF05154"/>
    </source>
</evidence>
<comment type="function">
    <text evidence="8 9">Intramembrane glycolipid transporter that operates in the biosynthetic pathway of dolichol-linked oligosaccharides, the glycan precursors employed in protein asparagine (N)-glycosylation. The sequential addition of sugars to dolichol pyrophosphate produces dolichol-linked oligosaccharides containing fourteen sugars, including two GlcNAcs, nine mannoses and three glucoses. Once assembled, the oligosaccharide is transferred from the lipid to nascent proteins by oligosaccharyltransferases. The assembly of dolichol-linked oligosaccharides begins on the cytosolic side of the endoplasmic reticulum membrane and finishes in its lumen. RFT1 could mediate the translocation of the cytosolically oriented intermediate DolPP-GlcNAc2Man5, produced by ALG11, into the ER lumen where dolichol-linked oligosaccharides assembly continues. However, the intramembrane lipid transporter activity could not be confirmed in vitro.</text>
</comment>
<feature type="transmembrane region" description="Helical" evidence="9">
    <location>
        <begin position="121"/>
        <end position="147"/>
    </location>
</feature>
<dbReference type="Pfam" id="PF05154">
    <property type="entry name" value="TM2"/>
    <property type="match status" value="1"/>
</dbReference>
<evidence type="ECO:0000256" key="6">
    <source>
        <dbReference type="ARBA" id="ARBA00022989"/>
    </source>
</evidence>
<evidence type="ECO:0000256" key="4">
    <source>
        <dbReference type="ARBA" id="ARBA00022692"/>
    </source>
</evidence>
<comment type="pathway">
    <text evidence="2">Protein modification; protein glycosylation.</text>
</comment>
<reference evidence="11 12" key="1">
    <citation type="submission" date="2023-03" db="EMBL/GenBank/DDBJ databases">
        <title>High-quality genome of Scylla paramamosain provides insights in environmental adaptation.</title>
        <authorList>
            <person name="Zhang L."/>
        </authorList>
    </citation>
    <scope>NUCLEOTIDE SEQUENCE [LARGE SCALE GENOMIC DNA]</scope>
    <source>
        <strain evidence="11">LZ_2023a</strain>
        <tissue evidence="11">Muscle</tissue>
    </source>
</reference>
<dbReference type="Pfam" id="PF04506">
    <property type="entry name" value="Rft-1"/>
    <property type="match status" value="2"/>
</dbReference>
<name>A0AAW0T545_SCYPA</name>
<protein>
    <recommendedName>
        <fullName evidence="9">Protein RFT1 homolog</fullName>
    </recommendedName>
</protein>
<evidence type="ECO:0000313" key="11">
    <source>
        <dbReference type="EMBL" id="KAK8382705.1"/>
    </source>
</evidence>
<keyword evidence="7 9" id="KW-0472">Membrane</keyword>
<evidence type="ECO:0000256" key="8">
    <source>
        <dbReference type="ARBA" id="ARBA00045912"/>
    </source>
</evidence>
<keyword evidence="6 9" id="KW-1133">Transmembrane helix</keyword>
<keyword evidence="12" id="KW-1185">Reference proteome</keyword>
<dbReference type="PANTHER" id="PTHR13117:SF5">
    <property type="entry name" value="PROTEIN RFT1 HOMOLOG"/>
    <property type="match status" value="1"/>
</dbReference>
<keyword evidence="5" id="KW-0256">Endoplasmic reticulum</keyword>
<evidence type="ECO:0000256" key="2">
    <source>
        <dbReference type="ARBA" id="ARBA00004922"/>
    </source>
</evidence>
<organism evidence="11 12">
    <name type="scientific">Scylla paramamosain</name>
    <name type="common">Mud crab</name>
    <dbReference type="NCBI Taxonomy" id="85552"/>
    <lineage>
        <taxon>Eukaryota</taxon>
        <taxon>Metazoa</taxon>
        <taxon>Ecdysozoa</taxon>
        <taxon>Arthropoda</taxon>
        <taxon>Crustacea</taxon>
        <taxon>Multicrustacea</taxon>
        <taxon>Malacostraca</taxon>
        <taxon>Eumalacostraca</taxon>
        <taxon>Eucarida</taxon>
        <taxon>Decapoda</taxon>
        <taxon>Pleocyemata</taxon>
        <taxon>Brachyura</taxon>
        <taxon>Eubrachyura</taxon>
        <taxon>Portunoidea</taxon>
        <taxon>Portunidae</taxon>
        <taxon>Portuninae</taxon>
        <taxon>Scylla</taxon>
    </lineage>
</organism>
<sequence>MTVRLHLLYATGLLLSREAFRRAALSSKGSGQVFRLINLIWIGWMVSVPVGCLGFAIAPHYEVAVVCVAASIVVEVAAEVPFVLAELQLWTKTRVAIEGLMQTLRSVLLVAFVFLRPSQSVLLYGISHLFGSFVYAAAYYILFAYVLHRKSGAKKLPVHSFWQLFPTWERGKWVPSVDKELGGLAWSFFQQGWLKEALTEGEFYLMNFFPLISLAQQGVYQVVNNLGSLAARLVFRSIEAAAYKYFAQMVERGKPVAEQDLKCTAEVVKFLCTLLHSLVLVSLIIVTFGWSYSSLALQLYGEAYTFASMDDSQLHRFNRFLVFFSITYVGSAMILTQVFGALGFIFANCLNMSLRIAYSLRFIHTQYQNSCHNPLASLLVQPRLLLVFLAAWIITSSSESIVHPQSTVGHISIGAFTLLGVVFGLRWELRPLLEKILDSAASVMTKFLPLRWHHFLQVTLRLQDTIGSGTIKSQNNKKNVLLAWPDAFIVLLIAAGTCGEYTYVTNCSSLLPGQYQCNELNIDPQTQQLKGCTKEGRARIPCTSASGIICIETNNGTFEREVPCKFTNGYSYETALLLSVFLGMFGIDRIYLGYYAVGLAKFCTLGFLFLGQLIDIILIATQTIGPADGSHYVISYFGAGISVLRMDNTTYRMPQDDWVIDLPPKEL</sequence>
<gene>
    <name evidence="11" type="ORF">O3P69_015495</name>
</gene>